<dbReference type="Pfam" id="PF05960">
    <property type="entry name" value="DUF885"/>
    <property type="match status" value="1"/>
</dbReference>
<evidence type="ECO:0000313" key="1">
    <source>
        <dbReference type="EMBL" id="PXX68680.1"/>
    </source>
</evidence>
<evidence type="ECO:0000313" key="2">
    <source>
        <dbReference type="Proteomes" id="UP000247569"/>
    </source>
</evidence>
<dbReference type="EMBL" id="QJKF01000002">
    <property type="protein sequence ID" value="PXX68680.1"/>
    <property type="molecule type" value="Genomic_DNA"/>
</dbReference>
<comment type="caution">
    <text evidence="1">The sequence shown here is derived from an EMBL/GenBank/DDBJ whole genome shotgun (WGS) entry which is preliminary data.</text>
</comment>
<dbReference type="PANTHER" id="PTHR33361">
    <property type="entry name" value="GLR0591 PROTEIN"/>
    <property type="match status" value="1"/>
</dbReference>
<keyword evidence="2" id="KW-1185">Reference proteome</keyword>
<organism evidence="1 2">
    <name type="scientific">Nocardia tenerifensis</name>
    <dbReference type="NCBI Taxonomy" id="228006"/>
    <lineage>
        <taxon>Bacteria</taxon>
        <taxon>Bacillati</taxon>
        <taxon>Actinomycetota</taxon>
        <taxon>Actinomycetes</taxon>
        <taxon>Mycobacteriales</taxon>
        <taxon>Nocardiaceae</taxon>
        <taxon>Nocardia</taxon>
    </lineage>
</organism>
<dbReference type="InterPro" id="IPR010281">
    <property type="entry name" value="DUF885"/>
</dbReference>
<sequence>MNGFIPGRAPRRARICGLAGRVRELYCADMGLAKLAEEFWNWRLATLPDTSDDLPRVRRPDGWLPDWSPQAIAARREALAEFGGRHRALDLSDEPVAVRVDGRLLGSALARVHWELELIRGWERDPGFYIQQSLGPIYVELLDSSPFDTARAARISALLRHVPLVLEQARANLAERAGASFTRSALRLLHEAEGSLESAMTALVAFLPDEYAAELPAATRVAAEAIAAYQDWLTEQLPSLGEADPVGPAALAYFLHRVALLPYPAKRLREMGIQEWHRAVALETQLRVRHRDAPEPQLPADVDEYVRRQAADERAVREFADGRGLLSQPDSLRHYRFAPLPPYLEPLTWLGVTDDLTGPDRKDQAATRYVSAPRPDLPYFDRAAAFDPRTAIVHEGVHAQQVAIGWHHDNPARRRFYDSTPNEGIAFGYEELMLHAGLFDDAPASAIFVANAMRLRALRVEVDIALALGELSIDEATDRLANAVPMDRDTAWEEAVFFAGNPGQALSYQIGKLQIQDLLSTAVRELGDQFELKEFHDRLWREGNVPLSLQRWELLGLRDHLDEADRLALGA</sequence>
<gene>
    <name evidence="1" type="ORF">DFR70_102364</name>
</gene>
<name>A0A318KBT1_9NOCA</name>
<dbReference type="PANTHER" id="PTHR33361:SF2">
    <property type="entry name" value="DUF885 DOMAIN-CONTAINING PROTEIN"/>
    <property type="match status" value="1"/>
</dbReference>
<dbReference type="AlphaFoldDB" id="A0A318KBT1"/>
<accession>A0A318KBT1</accession>
<dbReference type="Proteomes" id="UP000247569">
    <property type="component" value="Unassembled WGS sequence"/>
</dbReference>
<protein>
    <submittedName>
        <fullName evidence="1">Uncharacterized protein (DUF885 family)</fullName>
    </submittedName>
</protein>
<proteinExistence type="predicted"/>
<reference evidence="1 2" key="1">
    <citation type="submission" date="2018-05" db="EMBL/GenBank/DDBJ databases">
        <title>Genomic Encyclopedia of Type Strains, Phase IV (KMG-IV): sequencing the most valuable type-strain genomes for metagenomic binning, comparative biology and taxonomic classification.</title>
        <authorList>
            <person name="Goeker M."/>
        </authorList>
    </citation>
    <scope>NUCLEOTIDE SEQUENCE [LARGE SCALE GENOMIC DNA]</scope>
    <source>
        <strain evidence="1 2">DSM 44704</strain>
    </source>
</reference>